<name>A0A6I5ZSG6_9FIRM</name>
<dbReference type="PANTHER" id="PTHR21621:SF0">
    <property type="entry name" value="BETA-CITRYLGLUTAMATE SYNTHASE B-RELATED"/>
    <property type="match status" value="1"/>
</dbReference>
<dbReference type="GO" id="GO:0018169">
    <property type="term" value="F:ribosomal S6-glutamic acid ligase activity"/>
    <property type="evidence" value="ECO:0007669"/>
    <property type="project" value="TreeGrafter"/>
</dbReference>
<evidence type="ECO:0000259" key="2">
    <source>
        <dbReference type="PROSITE" id="PS50975"/>
    </source>
</evidence>
<dbReference type="InterPro" id="IPR011761">
    <property type="entry name" value="ATP-grasp"/>
</dbReference>
<dbReference type="GO" id="GO:0046872">
    <property type="term" value="F:metal ion binding"/>
    <property type="evidence" value="ECO:0007669"/>
    <property type="project" value="InterPro"/>
</dbReference>
<dbReference type="Gene3D" id="3.30.470.20">
    <property type="entry name" value="ATP-grasp fold, B domain"/>
    <property type="match status" value="1"/>
</dbReference>
<proteinExistence type="predicted"/>
<dbReference type="AlphaFoldDB" id="A0A6I5ZSG6"/>
<dbReference type="InterPro" id="IPR048936">
    <property type="entry name" value="MvdD-like_ATPgrasp"/>
</dbReference>
<keyword evidence="1" id="KW-0067">ATP-binding</keyword>
<evidence type="ECO:0000256" key="1">
    <source>
        <dbReference type="PROSITE-ProRule" id="PRU00409"/>
    </source>
</evidence>
<evidence type="ECO:0000313" key="4">
    <source>
        <dbReference type="Proteomes" id="UP000425916"/>
    </source>
</evidence>
<dbReference type="SUPFAM" id="SSF56059">
    <property type="entry name" value="Glutathione synthetase ATP-binding domain-like"/>
    <property type="match status" value="1"/>
</dbReference>
<sequence>MNKELILLLTNKEDLTADFVVLELQKRGIPYYRFNTEDFPTKVKASIFFDVDTLHGYIEDERHYIDMQKVKSIWYRRPKRAILPEKFGDFKTFCINESWFFIRGFWESIDCFWVSHPYSLENARSKIKQLQVAKELGFDIPKTLITNQPEEVRKFFDYLKGKMVVKPVKSGIVRGENNEFVIHTSKVNEEHLLNLEDLRFAPSIFQELLPKKYDIRVTVIGQNVFPVEIHSQDNPDAMIDWRKPQDVDLVHKSHHLPPLLADKCLKLTRYYGLQFAAIDLVLTPDNQYYFLEINPNGQWAWIQQKTGLPLTERLVDLLTGVQ</sequence>
<dbReference type="Proteomes" id="UP000425916">
    <property type="component" value="Chromosome"/>
</dbReference>
<dbReference type="InterPro" id="IPR013651">
    <property type="entry name" value="ATP-grasp_RimK-type"/>
</dbReference>
<dbReference type="GO" id="GO:0005524">
    <property type="term" value="F:ATP binding"/>
    <property type="evidence" value="ECO:0007669"/>
    <property type="project" value="UniProtKB-UniRule"/>
</dbReference>
<keyword evidence="4" id="KW-1185">Reference proteome</keyword>
<keyword evidence="1" id="KW-0547">Nucleotide-binding</keyword>
<dbReference type="PANTHER" id="PTHR21621">
    <property type="entry name" value="RIBOSOMAL PROTEIN S6 MODIFICATION PROTEIN"/>
    <property type="match status" value="1"/>
</dbReference>
<dbReference type="GO" id="GO:0009432">
    <property type="term" value="P:SOS response"/>
    <property type="evidence" value="ECO:0007669"/>
    <property type="project" value="TreeGrafter"/>
</dbReference>
<gene>
    <name evidence="3" type="ORF">MGLY_20640</name>
</gene>
<dbReference type="EMBL" id="CP046244">
    <property type="protein sequence ID" value="QGP92676.1"/>
    <property type="molecule type" value="Genomic_DNA"/>
</dbReference>
<dbReference type="Pfam" id="PF21068">
    <property type="entry name" value="ATPgraspMvdD"/>
    <property type="match status" value="1"/>
</dbReference>
<protein>
    <recommendedName>
        <fullName evidence="2">ATP-grasp domain-containing protein</fullName>
    </recommendedName>
</protein>
<evidence type="ECO:0000313" key="3">
    <source>
        <dbReference type="EMBL" id="QGP92676.1"/>
    </source>
</evidence>
<accession>A0A6I5ZSG6</accession>
<dbReference type="PROSITE" id="PS50975">
    <property type="entry name" value="ATP_GRASP"/>
    <property type="match status" value="1"/>
</dbReference>
<dbReference type="Pfam" id="PF08443">
    <property type="entry name" value="RimK"/>
    <property type="match status" value="1"/>
</dbReference>
<feature type="domain" description="ATP-grasp" evidence="2">
    <location>
        <begin position="130"/>
        <end position="319"/>
    </location>
</feature>
<dbReference type="GO" id="GO:0005737">
    <property type="term" value="C:cytoplasm"/>
    <property type="evidence" value="ECO:0007669"/>
    <property type="project" value="TreeGrafter"/>
</dbReference>
<reference evidence="3 4" key="1">
    <citation type="submission" date="2019-11" db="EMBL/GenBank/DDBJ databases">
        <title>Genome sequence of Moorella glycerini DSM11254.</title>
        <authorList>
            <person name="Poehlein A."/>
            <person name="Boeer T."/>
            <person name="Daniel R."/>
        </authorList>
    </citation>
    <scope>NUCLEOTIDE SEQUENCE [LARGE SCALE GENOMIC DNA]</scope>
    <source>
        <strain evidence="3 4">DSM 11254</strain>
    </source>
</reference>
<organism evidence="3 4">
    <name type="scientific">Neomoorella glycerini</name>
    <dbReference type="NCBI Taxonomy" id="55779"/>
    <lineage>
        <taxon>Bacteria</taxon>
        <taxon>Bacillati</taxon>
        <taxon>Bacillota</taxon>
        <taxon>Clostridia</taxon>
        <taxon>Neomoorellales</taxon>
        <taxon>Neomoorellaceae</taxon>
        <taxon>Neomoorella</taxon>
    </lineage>
</organism>